<dbReference type="AlphaFoldDB" id="A0A521CJU6"/>
<dbReference type="SUPFAM" id="SSF46689">
    <property type="entry name" value="Homeodomain-like"/>
    <property type="match status" value="1"/>
</dbReference>
<dbReference type="EMBL" id="FXTI01000004">
    <property type="protein sequence ID" value="SMO59682.1"/>
    <property type="molecule type" value="Genomic_DNA"/>
</dbReference>
<dbReference type="Proteomes" id="UP000315636">
    <property type="component" value="Unassembled WGS sequence"/>
</dbReference>
<feature type="coiled-coil region" evidence="1">
    <location>
        <begin position="80"/>
        <end position="107"/>
    </location>
</feature>
<evidence type="ECO:0000313" key="3">
    <source>
        <dbReference type="EMBL" id="SMO59682.1"/>
    </source>
</evidence>
<gene>
    <name evidence="3" type="ORF">SAMN06264849_10431</name>
</gene>
<sequence>MLSRPWRMEEDELLVKWVDRFRKMGMSRSETFEYIAEQLNRSAKACNERWNILRRSTHHYSGKKNDSSQKSRWKYMEEKLEANSQEIRQLIQENRRMREEMRFFEKMLLEEYQLLIRLLEQKQPKGRIHRL</sequence>
<proteinExistence type="predicted"/>
<dbReference type="InterPro" id="IPR001005">
    <property type="entry name" value="SANT/Myb"/>
</dbReference>
<evidence type="ECO:0000256" key="1">
    <source>
        <dbReference type="SAM" id="Coils"/>
    </source>
</evidence>
<dbReference type="GO" id="GO:0003677">
    <property type="term" value="F:DNA binding"/>
    <property type="evidence" value="ECO:0007669"/>
    <property type="project" value="UniProtKB-KW"/>
</dbReference>
<keyword evidence="1" id="KW-0175">Coiled coil</keyword>
<keyword evidence="4" id="KW-1185">Reference proteome</keyword>
<evidence type="ECO:0000259" key="2">
    <source>
        <dbReference type="PROSITE" id="PS50090"/>
    </source>
</evidence>
<organism evidence="3 4">
    <name type="scientific">Melghirimyces algeriensis</name>
    <dbReference type="NCBI Taxonomy" id="910412"/>
    <lineage>
        <taxon>Bacteria</taxon>
        <taxon>Bacillati</taxon>
        <taxon>Bacillota</taxon>
        <taxon>Bacilli</taxon>
        <taxon>Bacillales</taxon>
        <taxon>Thermoactinomycetaceae</taxon>
        <taxon>Melghirimyces</taxon>
    </lineage>
</organism>
<dbReference type="InterPro" id="IPR009057">
    <property type="entry name" value="Homeodomain-like_sf"/>
</dbReference>
<keyword evidence="3" id="KW-0238">DNA-binding</keyword>
<reference evidence="3 4" key="1">
    <citation type="submission" date="2017-05" db="EMBL/GenBank/DDBJ databases">
        <authorList>
            <person name="Varghese N."/>
            <person name="Submissions S."/>
        </authorList>
    </citation>
    <scope>NUCLEOTIDE SEQUENCE [LARGE SCALE GENOMIC DNA]</scope>
    <source>
        <strain evidence="3 4">DSM 45474</strain>
    </source>
</reference>
<accession>A0A521CJU6</accession>
<evidence type="ECO:0000313" key="4">
    <source>
        <dbReference type="Proteomes" id="UP000315636"/>
    </source>
</evidence>
<dbReference type="Pfam" id="PF13921">
    <property type="entry name" value="Myb_DNA-bind_6"/>
    <property type="match status" value="1"/>
</dbReference>
<feature type="domain" description="Myb-like" evidence="2">
    <location>
        <begin position="1"/>
        <end position="54"/>
    </location>
</feature>
<dbReference type="PROSITE" id="PS50090">
    <property type="entry name" value="MYB_LIKE"/>
    <property type="match status" value="1"/>
</dbReference>
<name>A0A521CJU6_9BACL</name>
<protein>
    <submittedName>
        <fullName evidence="3">Myb-like DNA-binding domain-containing protein</fullName>
    </submittedName>
</protein>
<dbReference type="Gene3D" id="1.10.10.60">
    <property type="entry name" value="Homeodomain-like"/>
    <property type="match status" value="1"/>
</dbReference>